<evidence type="ECO:0000256" key="6">
    <source>
        <dbReference type="SAM" id="MobiDB-lite"/>
    </source>
</evidence>
<dbReference type="EMBL" id="JZBS01003790">
    <property type="protein sequence ID" value="KKK13558.1"/>
    <property type="molecule type" value="Genomic_DNA"/>
</dbReference>
<dbReference type="PANTHER" id="PTHR11731">
    <property type="entry name" value="PROTEASE FAMILY S9B,C DIPEPTIDYL-PEPTIDASE IV-RELATED"/>
    <property type="match status" value="1"/>
</dbReference>
<evidence type="ECO:0000313" key="9">
    <source>
        <dbReference type="Proteomes" id="UP000034291"/>
    </source>
</evidence>
<keyword evidence="2" id="KW-0964">Secreted</keyword>
<keyword evidence="5" id="KW-0378">Hydrolase</keyword>
<proteinExistence type="predicted"/>
<feature type="region of interest" description="Disordered" evidence="6">
    <location>
        <begin position="289"/>
        <end position="308"/>
    </location>
</feature>
<dbReference type="PANTHER" id="PTHR11731:SF162">
    <property type="entry name" value="DIPEPTIDYL PEPTIDASE 4-RELATED"/>
    <property type="match status" value="1"/>
</dbReference>
<organism evidence="8 9">
    <name type="scientific">Aspergillus rambellii</name>
    <dbReference type="NCBI Taxonomy" id="308745"/>
    <lineage>
        <taxon>Eukaryota</taxon>
        <taxon>Fungi</taxon>
        <taxon>Dikarya</taxon>
        <taxon>Ascomycota</taxon>
        <taxon>Pezizomycotina</taxon>
        <taxon>Eurotiomycetes</taxon>
        <taxon>Eurotiomycetidae</taxon>
        <taxon>Eurotiales</taxon>
        <taxon>Aspergillaceae</taxon>
        <taxon>Aspergillus</taxon>
        <taxon>Aspergillus subgen. Nidulantes</taxon>
    </lineage>
</organism>
<dbReference type="Gene3D" id="2.140.10.30">
    <property type="entry name" value="Dipeptidylpeptidase IV, N-terminal domain"/>
    <property type="match status" value="1"/>
</dbReference>
<reference evidence="8 9" key="1">
    <citation type="submission" date="2015-02" db="EMBL/GenBank/DDBJ databases">
        <title>Draft Genome Sequences of Two Closely-Related Aflatoxigenic Aspergillus Species Obtained from the Cote d'Ivoire.</title>
        <authorList>
            <person name="Moore G.G."/>
            <person name="Beltz S.B."/>
            <person name="Mack B.M."/>
        </authorList>
    </citation>
    <scope>NUCLEOTIDE SEQUENCE [LARGE SCALE GENOMIC DNA]</scope>
    <source>
        <strain evidence="8 9">SRRC1468</strain>
    </source>
</reference>
<sequence>MGQVSPLTLFHITWRISRSRPLIPDSLRLDTQRFRGRTHGGVEYPPDLHLREKELSKIAIDAFNPTELIIGELTWATYTHATLAIKIFNRVQDRQNVVAKTSSPGATLALYVVKTSRRLITSIFLIVRDGPIYICFQWREVAPVVSIDRHYLSTQHHSTEHQLYSVSYYTFQITPLVNDTVAASWSALFSSKSGYYILSYLGPGVPYQELYSVERPAPLRTVTSNMAVIEKIKEDSLPRISYFEMTIPSGEKLDVMQRLPVNFSPEKINELQWRYHVFVQAAGPAVVQREENDERGHHQWSKKTLLES</sequence>
<dbReference type="InterPro" id="IPR002469">
    <property type="entry name" value="Peptidase_S9B_N"/>
</dbReference>
<dbReference type="STRING" id="308745.A0A0F8U1T8"/>
<evidence type="ECO:0000256" key="1">
    <source>
        <dbReference type="ARBA" id="ARBA00004613"/>
    </source>
</evidence>
<evidence type="ECO:0000256" key="5">
    <source>
        <dbReference type="ARBA" id="ARBA00022801"/>
    </source>
</evidence>
<feature type="domain" description="Dipeptidylpeptidase IV N-terminal" evidence="7">
    <location>
        <begin position="151"/>
        <end position="207"/>
    </location>
</feature>
<dbReference type="GO" id="GO:0008239">
    <property type="term" value="F:dipeptidyl-peptidase activity"/>
    <property type="evidence" value="ECO:0007669"/>
    <property type="project" value="TreeGrafter"/>
</dbReference>
<evidence type="ECO:0000256" key="2">
    <source>
        <dbReference type="ARBA" id="ARBA00022525"/>
    </source>
</evidence>
<dbReference type="SUPFAM" id="SSF82171">
    <property type="entry name" value="DPP6 N-terminal domain-like"/>
    <property type="match status" value="1"/>
</dbReference>
<keyword evidence="4" id="KW-0732">Signal</keyword>
<accession>A0A0F8U1T8</accession>
<evidence type="ECO:0000259" key="7">
    <source>
        <dbReference type="Pfam" id="PF00930"/>
    </source>
</evidence>
<gene>
    <name evidence="8" type="ORF">ARAM_001724</name>
</gene>
<protein>
    <recommendedName>
        <fullName evidence="7">Dipeptidylpeptidase IV N-terminal domain-containing protein</fullName>
    </recommendedName>
</protein>
<dbReference type="GO" id="GO:0005576">
    <property type="term" value="C:extracellular region"/>
    <property type="evidence" value="ECO:0007669"/>
    <property type="project" value="UniProtKB-SubCell"/>
</dbReference>
<name>A0A0F8U1T8_9EURO</name>
<evidence type="ECO:0000256" key="4">
    <source>
        <dbReference type="ARBA" id="ARBA00022729"/>
    </source>
</evidence>
<evidence type="ECO:0000313" key="8">
    <source>
        <dbReference type="EMBL" id="KKK13558.1"/>
    </source>
</evidence>
<dbReference type="Proteomes" id="UP000034291">
    <property type="component" value="Unassembled WGS sequence"/>
</dbReference>
<dbReference type="AlphaFoldDB" id="A0A0F8U1T8"/>
<dbReference type="GO" id="GO:0006508">
    <property type="term" value="P:proteolysis"/>
    <property type="evidence" value="ECO:0007669"/>
    <property type="project" value="UniProtKB-KW"/>
</dbReference>
<keyword evidence="9" id="KW-1185">Reference proteome</keyword>
<dbReference type="Pfam" id="PF00930">
    <property type="entry name" value="DPPIV_N"/>
    <property type="match status" value="1"/>
</dbReference>
<comment type="caution">
    <text evidence="8">The sequence shown here is derived from an EMBL/GenBank/DDBJ whole genome shotgun (WGS) entry which is preliminary data.</text>
</comment>
<dbReference type="InterPro" id="IPR050278">
    <property type="entry name" value="Serine_Prot_S9B/DPPIV"/>
</dbReference>
<comment type="subcellular location">
    <subcellularLocation>
        <location evidence="1">Secreted</location>
    </subcellularLocation>
</comment>
<keyword evidence="3" id="KW-0645">Protease</keyword>
<evidence type="ECO:0000256" key="3">
    <source>
        <dbReference type="ARBA" id="ARBA00022670"/>
    </source>
</evidence>
<dbReference type="GO" id="GO:0005886">
    <property type="term" value="C:plasma membrane"/>
    <property type="evidence" value="ECO:0007669"/>
    <property type="project" value="TreeGrafter"/>
</dbReference>